<accession>A0A6F9DKK4</accession>
<name>A0A6F9DKK4_9ASCI</name>
<dbReference type="GO" id="GO:0017053">
    <property type="term" value="C:transcription repressor complex"/>
    <property type="evidence" value="ECO:0007669"/>
    <property type="project" value="InterPro"/>
</dbReference>
<feature type="compositionally biased region" description="Acidic residues" evidence="1">
    <location>
        <begin position="132"/>
        <end position="143"/>
    </location>
</feature>
<gene>
    <name evidence="2" type="primary">Lin37</name>
</gene>
<organism evidence="2">
    <name type="scientific">Phallusia mammillata</name>
    <dbReference type="NCBI Taxonomy" id="59560"/>
    <lineage>
        <taxon>Eukaryota</taxon>
        <taxon>Metazoa</taxon>
        <taxon>Chordata</taxon>
        <taxon>Tunicata</taxon>
        <taxon>Ascidiacea</taxon>
        <taxon>Phlebobranchia</taxon>
        <taxon>Ascidiidae</taxon>
        <taxon>Phallusia</taxon>
    </lineage>
</organism>
<feature type="compositionally biased region" description="Basic and acidic residues" evidence="1">
    <location>
        <begin position="46"/>
        <end position="57"/>
    </location>
</feature>
<dbReference type="PANTHER" id="PTHR31336:SF3">
    <property type="entry name" value="PROTEIN LIN-37 HOMOLOG"/>
    <property type="match status" value="1"/>
</dbReference>
<feature type="region of interest" description="Disordered" evidence="1">
    <location>
        <begin position="112"/>
        <end position="152"/>
    </location>
</feature>
<proteinExistence type="evidence at transcript level"/>
<feature type="compositionally biased region" description="Basic and acidic residues" evidence="1">
    <location>
        <begin position="72"/>
        <end position="81"/>
    </location>
</feature>
<dbReference type="InterPro" id="IPR028226">
    <property type="entry name" value="LIN37"/>
</dbReference>
<sequence>MADDEYQQELDSNDARADFENVLQGMLDKANAGESFSAIIPAVKEEVIDSSQEETRKFPVTPTKSSRKRKRKEEGKDDKQKSNSFIMKLFDRSIDLAAFNEDTPLYPICRAWMNNDPSGKKTPLRPKKGSDEEANSNSEDEDASGNVTEIPTPNVRWNNIDINGKYISPRVPATMPHSTDRINDYFVSHVSPPPPETLLINHIRRWRAIRERWTQKSCENDARYEDGMVILRDMFNRQLYGNSESQ</sequence>
<dbReference type="Pfam" id="PF15306">
    <property type="entry name" value="LIN37"/>
    <property type="match status" value="1"/>
</dbReference>
<protein>
    <submittedName>
        <fullName evidence="2">Protein lin-37 homolog</fullName>
    </submittedName>
</protein>
<evidence type="ECO:0000313" key="2">
    <source>
        <dbReference type="EMBL" id="CAB3263435.1"/>
    </source>
</evidence>
<dbReference type="PANTHER" id="PTHR31336">
    <property type="entry name" value="LIN37 HOMOLOG"/>
    <property type="match status" value="1"/>
</dbReference>
<evidence type="ECO:0000256" key="1">
    <source>
        <dbReference type="SAM" id="MobiDB-lite"/>
    </source>
</evidence>
<reference evidence="2" key="1">
    <citation type="submission" date="2020-04" db="EMBL/GenBank/DDBJ databases">
        <authorList>
            <person name="Neveu A P."/>
        </authorList>
    </citation>
    <scope>NUCLEOTIDE SEQUENCE</scope>
    <source>
        <tissue evidence="2">Whole embryo</tissue>
    </source>
</reference>
<dbReference type="AlphaFoldDB" id="A0A6F9DKK4"/>
<dbReference type="GO" id="GO:0000122">
    <property type="term" value="P:negative regulation of transcription by RNA polymerase II"/>
    <property type="evidence" value="ECO:0007669"/>
    <property type="project" value="TreeGrafter"/>
</dbReference>
<dbReference type="GO" id="GO:0031523">
    <property type="term" value="C:Myb complex"/>
    <property type="evidence" value="ECO:0007669"/>
    <property type="project" value="TreeGrafter"/>
</dbReference>
<feature type="region of interest" description="Disordered" evidence="1">
    <location>
        <begin position="46"/>
        <end position="81"/>
    </location>
</feature>
<dbReference type="EMBL" id="LR787573">
    <property type="protein sequence ID" value="CAB3263435.1"/>
    <property type="molecule type" value="mRNA"/>
</dbReference>